<comment type="caution">
    <text evidence="3">The sequence shown here is derived from an EMBL/GenBank/DDBJ whole genome shotgun (WGS) entry which is preliminary data.</text>
</comment>
<proteinExistence type="predicted"/>
<feature type="region of interest" description="Disordered" evidence="1">
    <location>
        <begin position="1"/>
        <end position="30"/>
    </location>
</feature>
<keyword evidence="4" id="KW-1185">Reference proteome</keyword>
<keyword evidence="2" id="KW-0472">Membrane</keyword>
<organism evidence="3 4">
    <name type="scientific">Aspergillus cavernicola</name>
    <dbReference type="NCBI Taxonomy" id="176166"/>
    <lineage>
        <taxon>Eukaryota</taxon>
        <taxon>Fungi</taxon>
        <taxon>Dikarya</taxon>
        <taxon>Ascomycota</taxon>
        <taxon>Pezizomycotina</taxon>
        <taxon>Eurotiomycetes</taxon>
        <taxon>Eurotiomycetidae</taxon>
        <taxon>Eurotiales</taxon>
        <taxon>Aspergillaceae</taxon>
        <taxon>Aspergillus</taxon>
        <taxon>Aspergillus subgen. Nidulantes</taxon>
    </lineage>
</organism>
<reference evidence="3 4" key="1">
    <citation type="submission" date="2024-07" db="EMBL/GenBank/DDBJ databases">
        <title>Section-level genome sequencing and comparative genomics of Aspergillus sections Usti and Cavernicolus.</title>
        <authorList>
            <consortium name="Lawrence Berkeley National Laboratory"/>
            <person name="Nybo J.L."/>
            <person name="Vesth T.C."/>
            <person name="Theobald S."/>
            <person name="Frisvad J.C."/>
            <person name="Larsen T.O."/>
            <person name="Kjaerboelling I."/>
            <person name="Rothschild-Mancinelli K."/>
            <person name="Lyhne E.K."/>
            <person name="Kogle M.E."/>
            <person name="Barry K."/>
            <person name="Clum A."/>
            <person name="Na H."/>
            <person name="Ledsgaard L."/>
            <person name="Lin J."/>
            <person name="Lipzen A."/>
            <person name="Kuo A."/>
            <person name="Riley R."/>
            <person name="Mondo S."/>
            <person name="LaButti K."/>
            <person name="Haridas S."/>
            <person name="Pangalinan J."/>
            <person name="Salamov A.A."/>
            <person name="Simmons B.A."/>
            <person name="Magnuson J.K."/>
            <person name="Chen J."/>
            <person name="Drula E."/>
            <person name="Henrissat B."/>
            <person name="Wiebenga A."/>
            <person name="Lubbers R.J."/>
            <person name="Gomes A.C."/>
            <person name="Makela M.R."/>
            <person name="Stajich J."/>
            <person name="Grigoriev I.V."/>
            <person name="Mortensen U.H."/>
            <person name="De vries R.P."/>
            <person name="Baker S.E."/>
            <person name="Andersen M.R."/>
        </authorList>
    </citation>
    <scope>NUCLEOTIDE SEQUENCE [LARGE SCALE GENOMIC DNA]</scope>
    <source>
        <strain evidence="3 4">CBS 600.67</strain>
    </source>
</reference>
<evidence type="ECO:0000313" key="4">
    <source>
        <dbReference type="Proteomes" id="UP001610335"/>
    </source>
</evidence>
<feature type="compositionally biased region" description="Basic residues" evidence="1">
    <location>
        <begin position="1"/>
        <end position="17"/>
    </location>
</feature>
<dbReference type="EMBL" id="JBFXLS010000012">
    <property type="protein sequence ID" value="KAL2830473.1"/>
    <property type="molecule type" value="Genomic_DNA"/>
</dbReference>
<evidence type="ECO:0000256" key="1">
    <source>
        <dbReference type="SAM" id="MobiDB-lite"/>
    </source>
</evidence>
<protein>
    <submittedName>
        <fullName evidence="3">Uncharacterized protein</fullName>
    </submittedName>
</protein>
<gene>
    <name evidence="3" type="ORF">BDW59DRAFT_141010</name>
</gene>
<keyword evidence="2" id="KW-1133">Transmembrane helix</keyword>
<evidence type="ECO:0000256" key="2">
    <source>
        <dbReference type="SAM" id="Phobius"/>
    </source>
</evidence>
<dbReference type="Proteomes" id="UP001610335">
    <property type="component" value="Unassembled WGS sequence"/>
</dbReference>
<name>A0ABR4IUG7_9EURO</name>
<keyword evidence="2" id="KW-0812">Transmembrane</keyword>
<accession>A0ABR4IUG7</accession>
<feature type="transmembrane region" description="Helical" evidence="2">
    <location>
        <begin position="87"/>
        <end position="106"/>
    </location>
</feature>
<evidence type="ECO:0000313" key="3">
    <source>
        <dbReference type="EMBL" id="KAL2830473.1"/>
    </source>
</evidence>
<sequence length="110" mass="12856">MLHKCTQRKRQKSSKSNHKPDNHPDNPTNNEAAQKIHKVVFDDPGLRPVSPFLLDVARCPKPVFLRWLLGLVVAIVVGWRCGCEVDLWWWLHVFRVCHLQVFWILWPGVV</sequence>
<feature type="transmembrane region" description="Helical" evidence="2">
    <location>
        <begin position="63"/>
        <end position="81"/>
    </location>
</feature>